<keyword evidence="7" id="KW-1185">Reference proteome</keyword>
<dbReference type="InterPro" id="IPR002052">
    <property type="entry name" value="DNA_methylase_N6_adenine_CS"/>
</dbReference>
<dbReference type="AlphaFoldDB" id="A0A9D4D5E1"/>
<comment type="subcellular location">
    <subcellularLocation>
        <location evidence="1 5">Cytoplasm</location>
    </subcellularLocation>
</comment>
<comment type="caution">
    <text evidence="6">The sequence shown here is derived from an EMBL/GenBank/DDBJ whole genome shotgun (WGS) entry which is preliminary data.</text>
</comment>
<name>A0A9D4D5E1_DREPO</name>
<reference evidence="6" key="2">
    <citation type="submission" date="2020-11" db="EMBL/GenBank/DDBJ databases">
        <authorList>
            <person name="McCartney M.A."/>
            <person name="Auch B."/>
            <person name="Kono T."/>
            <person name="Mallez S."/>
            <person name="Becker A."/>
            <person name="Gohl D.M."/>
            <person name="Silverstein K.A.T."/>
            <person name="Koren S."/>
            <person name="Bechman K.B."/>
            <person name="Herman A."/>
            <person name="Abrahante J.E."/>
            <person name="Garbe J."/>
        </authorList>
    </citation>
    <scope>NUCLEOTIDE SEQUENCE</scope>
    <source>
        <strain evidence="6">Duluth1</strain>
        <tissue evidence="6">Whole animal</tissue>
    </source>
</reference>
<gene>
    <name evidence="6" type="ORF">DPMN_044969</name>
</gene>
<keyword evidence="2 5" id="KW-0963">Cytoplasm</keyword>
<dbReference type="InterPro" id="IPR041370">
    <property type="entry name" value="Mlase_EEF1AKMT1/ZCCHC4"/>
</dbReference>
<evidence type="ECO:0000256" key="2">
    <source>
        <dbReference type="ARBA" id="ARBA00022490"/>
    </source>
</evidence>
<comment type="function">
    <text evidence="5">S-adenosyl-L-methionine-dependent protein-lysine N-methyltransferase that methylates elongation factor 1-alpha.</text>
</comment>
<dbReference type="EMBL" id="JAIWYP010000011">
    <property type="protein sequence ID" value="KAH3738335.1"/>
    <property type="molecule type" value="Genomic_DNA"/>
</dbReference>
<evidence type="ECO:0000313" key="7">
    <source>
        <dbReference type="Proteomes" id="UP000828390"/>
    </source>
</evidence>
<dbReference type="GO" id="GO:0005737">
    <property type="term" value="C:cytoplasm"/>
    <property type="evidence" value="ECO:0007669"/>
    <property type="project" value="UniProtKB-SubCell"/>
</dbReference>
<evidence type="ECO:0000256" key="3">
    <source>
        <dbReference type="ARBA" id="ARBA00022603"/>
    </source>
</evidence>
<reference evidence="6" key="1">
    <citation type="journal article" date="2019" name="bioRxiv">
        <title>The Genome of the Zebra Mussel, Dreissena polymorpha: A Resource for Invasive Species Research.</title>
        <authorList>
            <person name="McCartney M.A."/>
            <person name="Auch B."/>
            <person name="Kono T."/>
            <person name="Mallez S."/>
            <person name="Zhang Y."/>
            <person name="Obille A."/>
            <person name="Becker A."/>
            <person name="Abrahante J.E."/>
            <person name="Garbe J."/>
            <person name="Badalamenti J.P."/>
            <person name="Herman A."/>
            <person name="Mangelson H."/>
            <person name="Liachko I."/>
            <person name="Sullivan S."/>
            <person name="Sone E.D."/>
            <person name="Koren S."/>
            <person name="Silverstein K.A.T."/>
            <person name="Beckman K.B."/>
            <person name="Gohl D.M."/>
        </authorList>
    </citation>
    <scope>NUCLEOTIDE SEQUENCE</scope>
    <source>
        <strain evidence="6">Duluth1</strain>
        <tissue evidence="6">Whole animal</tissue>
    </source>
</reference>
<comment type="similarity">
    <text evidence="5">Belongs to the class I-like SAM-binding methyltransferase superfamily. EFM5 family.</text>
</comment>
<evidence type="ECO:0000313" key="6">
    <source>
        <dbReference type="EMBL" id="KAH3738335.1"/>
    </source>
</evidence>
<dbReference type="OrthoDB" id="206354at2759"/>
<dbReference type="PROSITE" id="PS00092">
    <property type="entry name" value="N6_MTASE"/>
    <property type="match status" value="1"/>
</dbReference>
<evidence type="ECO:0000256" key="5">
    <source>
        <dbReference type="HAMAP-Rule" id="MF_03187"/>
    </source>
</evidence>
<dbReference type="InterPro" id="IPR019369">
    <property type="entry name" value="Efm5/EEF1AKMT1"/>
</dbReference>
<keyword evidence="4 5" id="KW-0808">Transferase</keyword>
<organism evidence="6 7">
    <name type="scientific">Dreissena polymorpha</name>
    <name type="common">Zebra mussel</name>
    <name type="synonym">Mytilus polymorpha</name>
    <dbReference type="NCBI Taxonomy" id="45954"/>
    <lineage>
        <taxon>Eukaryota</taxon>
        <taxon>Metazoa</taxon>
        <taxon>Spiralia</taxon>
        <taxon>Lophotrochozoa</taxon>
        <taxon>Mollusca</taxon>
        <taxon>Bivalvia</taxon>
        <taxon>Autobranchia</taxon>
        <taxon>Heteroconchia</taxon>
        <taxon>Euheterodonta</taxon>
        <taxon>Imparidentia</taxon>
        <taxon>Neoheterodontei</taxon>
        <taxon>Myida</taxon>
        <taxon>Dreissenoidea</taxon>
        <taxon>Dreissenidae</taxon>
        <taxon>Dreissena</taxon>
    </lineage>
</organism>
<dbReference type="EC" id="2.1.1.-" evidence="5"/>
<protein>
    <recommendedName>
        <fullName evidence="5">Protein-lysine N-methyltransferase DPMN_044969</fullName>
        <ecNumber evidence="5">2.1.1.-</ecNumber>
    </recommendedName>
</protein>
<dbReference type="GO" id="GO:0016279">
    <property type="term" value="F:protein-lysine N-methyltransferase activity"/>
    <property type="evidence" value="ECO:0007669"/>
    <property type="project" value="UniProtKB-UniRule"/>
</dbReference>
<accession>A0A9D4D5E1</accession>
<dbReference type="Proteomes" id="UP000828390">
    <property type="component" value="Unassembled WGS sequence"/>
</dbReference>
<proteinExistence type="inferred from homology"/>
<dbReference type="Pfam" id="PF10237">
    <property type="entry name" value="N6-adenineMlase"/>
    <property type="match status" value="1"/>
</dbReference>
<evidence type="ECO:0000256" key="1">
    <source>
        <dbReference type="ARBA" id="ARBA00004496"/>
    </source>
</evidence>
<dbReference type="HAMAP" id="MF_03187">
    <property type="entry name" value="Methyltr_EFM5"/>
    <property type="match status" value="1"/>
</dbReference>
<sequence length="215" mass="24472">MLDDGDDDTPHLSADTLAALQAFYEEQAERQQQEAAIQEGKISKGSLQEDWQLSQFWYTDETATRLAEEALSVMGDNGKIACISSPTAYKKIKELCPPNCEVRCLEYDTRFSMFREDFLFYDYKEPLRLPAEWRNRFDIVIADPPFLSEECLCKVAQTVRFLTIGKVILNTGAILQETALKLLGVRPCGFLPQHVGLQNEFLCYTNYDSKLLSST</sequence>
<dbReference type="GO" id="GO:0032259">
    <property type="term" value="P:methylation"/>
    <property type="evidence" value="ECO:0007669"/>
    <property type="project" value="UniProtKB-KW"/>
</dbReference>
<keyword evidence="3 5" id="KW-0489">Methyltransferase</keyword>
<dbReference type="PANTHER" id="PTHR13200:SF0">
    <property type="entry name" value="EEF1A LYSINE METHYLTRANSFERASE 1"/>
    <property type="match status" value="1"/>
</dbReference>
<dbReference type="GO" id="GO:0003676">
    <property type="term" value="F:nucleic acid binding"/>
    <property type="evidence" value="ECO:0007669"/>
    <property type="project" value="InterPro"/>
</dbReference>
<dbReference type="PANTHER" id="PTHR13200">
    <property type="entry name" value="EEF1A LYSINE METHYLTRANSFERASE 1"/>
    <property type="match status" value="1"/>
</dbReference>
<evidence type="ECO:0000256" key="4">
    <source>
        <dbReference type="ARBA" id="ARBA00022679"/>
    </source>
</evidence>